<evidence type="ECO:0000313" key="2">
    <source>
        <dbReference type="EMBL" id="GAA96048.1"/>
    </source>
</evidence>
<proteinExistence type="predicted"/>
<dbReference type="InParanoid" id="G7DZN8"/>
<sequence length="166" mass="18639">MSLPFINQLREYIDCDIEDGSDLPPDAFEAARIAAGLGVRVSYKVRFDGLAPDIKFIWADMDRLFKQQARLKAGQAPNEAEKSGSGDETPSSSETEGRHELTHKGRKTAVWDTGRLALAMQTMIDLIKLRKDPIIRQPLRTQAVDILRDNSESEVCQLVSDVLRRK</sequence>
<accession>G7DZN8</accession>
<dbReference type="AlphaFoldDB" id="G7DZN8"/>
<keyword evidence="3" id="KW-1185">Reference proteome</keyword>
<reference evidence="2 3" key="2">
    <citation type="journal article" date="2012" name="Open Biol.">
        <title>Characteristics of nucleosomes and linker DNA regions on the genome of the basidiomycete Mixia osmundae revealed by mono- and dinucleosome mapping.</title>
        <authorList>
            <person name="Nishida H."/>
            <person name="Kondo S."/>
            <person name="Matsumoto T."/>
            <person name="Suzuki Y."/>
            <person name="Yoshikawa H."/>
            <person name="Taylor T.D."/>
            <person name="Sugiyama J."/>
        </authorList>
    </citation>
    <scope>NUCLEOTIDE SEQUENCE [LARGE SCALE GENOMIC DNA]</scope>
    <source>
        <strain evidence="3">CBS 9802 / IAM 14324 / JCM 22182 / KY 12970</strain>
    </source>
</reference>
<comment type="caution">
    <text evidence="2">The sequence shown here is derived from an EMBL/GenBank/DDBJ whole genome shotgun (WGS) entry which is preliminary data.</text>
</comment>
<reference evidence="2 3" key="1">
    <citation type="journal article" date="2011" name="J. Gen. Appl. Microbiol.">
        <title>Draft genome sequencing of the enigmatic basidiomycete Mixia osmundae.</title>
        <authorList>
            <person name="Nishida H."/>
            <person name="Nagatsuka Y."/>
            <person name="Sugiyama J."/>
        </authorList>
    </citation>
    <scope>NUCLEOTIDE SEQUENCE [LARGE SCALE GENOMIC DNA]</scope>
    <source>
        <strain evidence="3">CBS 9802 / IAM 14324 / JCM 22182 / KY 12970</strain>
    </source>
</reference>
<name>G7DZN8_MIXOS</name>
<dbReference type="EMBL" id="BABT02000074">
    <property type="protein sequence ID" value="GAA96048.1"/>
    <property type="molecule type" value="Genomic_DNA"/>
</dbReference>
<evidence type="ECO:0000313" key="3">
    <source>
        <dbReference type="Proteomes" id="UP000009131"/>
    </source>
</evidence>
<protein>
    <submittedName>
        <fullName evidence="2">Uncharacterized protein</fullName>
    </submittedName>
</protein>
<evidence type="ECO:0000256" key="1">
    <source>
        <dbReference type="SAM" id="MobiDB-lite"/>
    </source>
</evidence>
<gene>
    <name evidence="2" type="primary">Mo02709</name>
    <name evidence="2" type="ORF">E5Q_02709</name>
</gene>
<dbReference type="HOGENOM" id="CLU_1603153_0_0_1"/>
<dbReference type="Proteomes" id="UP000009131">
    <property type="component" value="Unassembled WGS sequence"/>
</dbReference>
<feature type="region of interest" description="Disordered" evidence="1">
    <location>
        <begin position="70"/>
        <end position="105"/>
    </location>
</feature>
<organism evidence="2 3">
    <name type="scientific">Mixia osmundae (strain CBS 9802 / IAM 14324 / JCM 22182 / KY 12970)</name>
    <dbReference type="NCBI Taxonomy" id="764103"/>
    <lineage>
        <taxon>Eukaryota</taxon>
        <taxon>Fungi</taxon>
        <taxon>Dikarya</taxon>
        <taxon>Basidiomycota</taxon>
        <taxon>Pucciniomycotina</taxon>
        <taxon>Mixiomycetes</taxon>
        <taxon>Mixiales</taxon>
        <taxon>Mixiaceae</taxon>
        <taxon>Mixia</taxon>
    </lineage>
</organism>